<dbReference type="AlphaFoldDB" id="A0A0K0FCZ6"/>
<protein>
    <submittedName>
        <fullName evidence="5">CAP domain-containing protein (inferred by orthology to a zebrafish protein)</fullName>
    </submittedName>
</protein>
<keyword evidence="2" id="KW-0732">Signal</keyword>
<keyword evidence="4" id="KW-1185">Reference proteome</keyword>
<dbReference type="InterPro" id="IPR001283">
    <property type="entry name" value="CRISP-related"/>
</dbReference>
<accession>A0A0K0FCZ6</accession>
<proteinExistence type="predicted"/>
<feature type="domain" description="SCP" evidence="3">
    <location>
        <begin position="331"/>
        <end position="461"/>
    </location>
</feature>
<evidence type="ECO:0000256" key="2">
    <source>
        <dbReference type="SAM" id="SignalP"/>
    </source>
</evidence>
<sequence>MEFYILSIMLFNTLLSMLPPPLPKKTKIYGEIGTPPPLPPRDQTSVKKNIPPPLPLKRSRYNKKGHKINGKYQSKEYHRVRSYIVRGMILYECNHITFLNQMEAKRYCRIINNNKRSSNRKYPWENTPIIANPRNSFSQPNNDLTNRKKSISGSDNYLTRRKTSLSVSRNSLSGLRKSSSNQSLNKSKSNLLSRKKDVSRSNNNLSSRINSMSVSISDLFGRKSSSRRSQTNSKDDLLSRNKDVSRLNNSLSLRKNAISVSIGNLLGRSSLSERKNFLSRLKKNFNISVIYYRISEMIHIKTMKNKPKDHMIWLKVWKGCNVNCYSKDHNDVYKGLASLEINMYRFLHRVKHLKLSSYLGVIAQELAEEYAIRQKVDLNLYPSYGILYDKSSIASASTIVKSWYERSRKYNFMFGIPTSKSALSFTQIVWKSTTELGIGVKVDNGNLFLVCVFYPKGNQKGKFKRNVYKLTNKNF</sequence>
<feature type="region of interest" description="Disordered" evidence="1">
    <location>
        <begin position="35"/>
        <end position="61"/>
    </location>
</feature>
<evidence type="ECO:0000259" key="3">
    <source>
        <dbReference type="SMART" id="SM00198"/>
    </source>
</evidence>
<feature type="signal peptide" evidence="2">
    <location>
        <begin position="1"/>
        <end position="16"/>
    </location>
</feature>
<dbReference type="PANTHER" id="PTHR10334">
    <property type="entry name" value="CYSTEINE-RICH SECRETORY PROTEIN-RELATED"/>
    <property type="match status" value="1"/>
</dbReference>
<feature type="chain" id="PRO_5005329501" evidence="2">
    <location>
        <begin position="17"/>
        <end position="475"/>
    </location>
</feature>
<evidence type="ECO:0000313" key="5">
    <source>
        <dbReference type="WBParaSite" id="SVE_0671400.1"/>
    </source>
</evidence>
<reference evidence="5" key="2">
    <citation type="submission" date="2015-08" db="UniProtKB">
        <authorList>
            <consortium name="WormBaseParasite"/>
        </authorList>
    </citation>
    <scope>IDENTIFICATION</scope>
</reference>
<evidence type="ECO:0000313" key="4">
    <source>
        <dbReference type="Proteomes" id="UP000035680"/>
    </source>
</evidence>
<evidence type="ECO:0000256" key="1">
    <source>
        <dbReference type="SAM" id="MobiDB-lite"/>
    </source>
</evidence>
<dbReference type="Gene3D" id="3.40.33.10">
    <property type="entry name" value="CAP"/>
    <property type="match status" value="1"/>
</dbReference>
<feature type="compositionally biased region" description="Low complexity" evidence="1">
    <location>
        <begin position="175"/>
        <end position="192"/>
    </location>
</feature>
<dbReference type="InterPro" id="IPR014044">
    <property type="entry name" value="CAP_dom"/>
</dbReference>
<dbReference type="InterPro" id="IPR035940">
    <property type="entry name" value="CAP_sf"/>
</dbReference>
<dbReference type="Proteomes" id="UP000035680">
    <property type="component" value="Unassembled WGS sequence"/>
</dbReference>
<dbReference type="Pfam" id="PF00188">
    <property type="entry name" value="CAP"/>
    <property type="match status" value="1"/>
</dbReference>
<feature type="compositionally biased region" description="Polar residues" evidence="1">
    <location>
        <begin position="133"/>
        <end position="144"/>
    </location>
</feature>
<organism evidence="4 5">
    <name type="scientific">Strongyloides venezuelensis</name>
    <name type="common">Threadworm</name>
    <dbReference type="NCBI Taxonomy" id="75913"/>
    <lineage>
        <taxon>Eukaryota</taxon>
        <taxon>Metazoa</taxon>
        <taxon>Ecdysozoa</taxon>
        <taxon>Nematoda</taxon>
        <taxon>Chromadorea</taxon>
        <taxon>Rhabditida</taxon>
        <taxon>Tylenchina</taxon>
        <taxon>Panagrolaimomorpha</taxon>
        <taxon>Strongyloidoidea</taxon>
        <taxon>Strongyloididae</taxon>
        <taxon>Strongyloides</taxon>
    </lineage>
</organism>
<feature type="region of interest" description="Disordered" evidence="1">
    <location>
        <begin position="117"/>
        <end position="206"/>
    </location>
</feature>
<dbReference type="WBParaSite" id="SVE_0671400.1">
    <property type="protein sequence ID" value="SVE_0671400.1"/>
    <property type="gene ID" value="SVE_0671400"/>
</dbReference>
<feature type="region of interest" description="Disordered" evidence="1">
    <location>
        <begin position="220"/>
        <end position="241"/>
    </location>
</feature>
<feature type="compositionally biased region" description="Polar residues" evidence="1">
    <location>
        <begin position="164"/>
        <end position="173"/>
    </location>
</feature>
<reference evidence="4" key="1">
    <citation type="submission" date="2014-07" db="EMBL/GenBank/DDBJ databases">
        <authorList>
            <person name="Martin A.A"/>
            <person name="De Silva N."/>
        </authorList>
    </citation>
    <scope>NUCLEOTIDE SEQUENCE</scope>
</reference>
<dbReference type="SUPFAM" id="SSF55797">
    <property type="entry name" value="PR-1-like"/>
    <property type="match status" value="1"/>
</dbReference>
<name>A0A0K0FCZ6_STRVS</name>
<dbReference type="SMART" id="SM00198">
    <property type="entry name" value="SCP"/>
    <property type="match status" value="1"/>
</dbReference>